<organism evidence="3 4">
    <name type="scientific">Pelagomonas calceolata</name>
    <dbReference type="NCBI Taxonomy" id="35677"/>
    <lineage>
        <taxon>Eukaryota</taxon>
        <taxon>Sar</taxon>
        <taxon>Stramenopiles</taxon>
        <taxon>Ochrophyta</taxon>
        <taxon>Pelagophyceae</taxon>
        <taxon>Pelagomonadales</taxon>
        <taxon>Pelagomonadaceae</taxon>
        <taxon>Pelagomonas</taxon>
    </lineage>
</organism>
<keyword evidence="1" id="KW-0812">Transmembrane</keyword>
<feature type="domain" description="DUF5672" evidence="2">
    <location>
        <begin position="141"/>
        <end position="270"/>
    </location>
</feature>
<dbReference type="OrthoDB" id="10025998at2759"/>
<dbReference type="InterPro" id="IPR043729">
    <property type="entry name" value="DUF5672"/>
</dbReference>
<reference evidence="3" key="1">
    <citation type="submission" date="2021-11" db="EMBL/GenBank/DDBJ databases">
        <authorList>
            <consortium name="Genoscope - CEA"/>
            <person name="William W."/>
        </authorList>
    </citation>
    <scope>NUCLEOTIDE SEQUENCE</scope>
</reference>
<feature type="transmembrane region" description="Helical" evidence="1">
    <location>
        <begin position="12"/>
        <end position="32"/>
    </location>
</feature>
<evidence type="ECO:0000313" key="4">
    <source>
        <dbReference type="Proteomes" id="UP000789595"/>
    </source>
</evidence>
<keyword evidence="1" id="KW-1133">Transmembrane helix</keyword>
<dbReference type="Proteomes" id="UP000789595">
    <property type="component" value="Unassembled WGS sequence"/>
</dbReference>
<evidence type="ECO:0000256" key="1">
    <source>
        <dbReference type="SAM" id="Phobius"/>
    </source>
</evidence>
<protein>
    <recommendedName>
        <fullName evidence="2">DUF5672 domain-containing protein</fullName>
    </recommendedName>
</protein>
<keyword evidence="1" id="KW-0472">Membrane</keyword>
<sequence length="340" mass="36660">MRRRRAGERSRCSCVRTSLVFIAGIVIGWLPAHWHLNAHWSAQELPHWSTDATAPAVASTPTQVNAGAVTVIGPRNNAAVVAAQLALVASKLPSTWGGVDVYYRPQEKHTTAVGRIVHAIDGLRGVDAAPLSSSIAGLSQRALLLSADFWRNIRFDRVLWFEPGTTVLCASAALPLDAPAFAPYDWVGAPWKWAKPGTPHSKGGNGALSLRNRAALVALFDGGFVPPTKGNEDMLFVRALGGTNARLAPKDVSRRFAVEETYDIGETPVGVYHLMRTMPHANRTRLLDACPEAKLLFKALHDPRCKVACPRDPDLLSGPLRDWTARCTGAGEDAGCELVS</sequence>
<evidence type="ECO:0000313" key="3">
    <source>
        <dbReference type="EMBL" id="CAH0366079.1"/>
    </source>
</evidence>
<dbReference type="Pfam" id="PF18922">
    <property type="entry name" value="DUF5672"/>
    <property type="match status" value="1"/>
</dbReference>
<dbReference type="EMBL" id="CAKKNE010000001">
    <property type="protein sequence ID" value="CAH0366079.1"/>
    <property type="molecule type" value="Genomic_DNA"/>
</dbReference>
<comment type="caution">
    <text evidence="3">The sequence shown here is derived from an EMBL/GenBank/DDBJ whole genome shotgun (WGS) entry which is preliminary data.</text>
</comment>
<name>A0A8J2SCL2_9STRA</name>
<gene>
    <name evidence="3" type="ORF">PECAL_1P25510</name>
</gene>
<keyword evidence="4" id="KW-1185">Reference proteome</keyword>
<proteinExistence type="predicted"/>
<accession>A0A8J2SCL2</accession>
<dbReference type="AlphaFoldDB" id="A0A8J2SCL2"/>
<evidence type="ECO:0000259" key="2">
    <source>
        <dbReference type="Pfam" id="PF18922"/>
    </source>
</evidence>